<evidence type="ECO:0000256" key="3">
    <source>
        <dbReference type="ARBA" id="ARBA00022989"/>
    </source>
</evidence>
<dbReference type="OrthoDB" id="190496at2"/>
<reference evidence="8 9" key="1">
    <citation type="submission" date="2019-07" db="EMBL/GenBank/DDBJ databases">
        <title>Description of 53C-WASEF.</title>
        <authorList>
            <person name="Pitt A."/>
            <person name="Hahn M.W."/>
        </authorList>
    </citation>
    <scope>NUCLEOTIDE SEQUENCE [LARGE SCALE GENOMIC DNA]</scope>
    <source>
        <strain evidence="8 9">53C-WASEF</strain>
    </source>
</reference>
<protein>
    <submittedName>
        <fullName evidence="8">TonB C-terminal domain-containing protein</fullName>
    </submittedName>
</protein>
<feature type="transmembrane region" description="Helical" evidence="6">
    <location>
        <begin position="9"/>
        <end position="29"/>
    </location>
</feature>
<dbReference type="AlphaFoldDB" id="A0A556QJU6"/>
<dbReference type="GO" id="GO:0055085">
    <property type="term" value="P:transmembrane transport"/>
    <property type="evidence" value="ECO:0007669"/>
    <property type="project" value="InterPro"/>
</dbReference>
<keyword evidence="4 6" id="KW-0472">Membrane</keyword>
<dbReference type="Gene3D" id="3.30.1150.10">
    <property type="match status" value="1"/>
</dbReference>
<dbReference type="SUPFAM" id="SSF74653">
    <property type="entry name" value="TolA/TonB C-terminal domain"/>
    <property type="match status" value="1"/>
</dbReference>
<name>A0A556QJU6_9BACT</name>
<evidence type="ECO:0000256" key="1">
    <source>
        <dbReference type="ARBA" id="ARBA00004167"/>
    </source>
</evidence>
<dbReference type="InterPro" id="IPR037682">
    <property type="entry name" value="TonB_C"/>
</dbReference>
<evidence type="ECO:0000313" key="8">
    <source>
        <dbReference type="EMBL" id="TSJ76920.1"/>
    </source>
</evidence>
<feature type="region of interest" description="Disordered" evidence="5">
    <location>
        <begin position="79"/>
        <end position="115"/>
    </location>
</feature>
<comment type="caution">
    <text evidence="8">The sequence shown here is derived from an EMBL/GenBank/DDBJ whole genome shotgun (WGS) entry which is preliminary data.</text>
</comment>
<organism evidence="8 9">
    <name type="scientific">Rariglobus hedericola</name>
    <dbReference type="NCBI Taxonomy" id="2597822"/>
    <lineage>
        <taxon>Bacteria</taxon>
        <taxon>Pseudomonadati</taxon>
        <taxon>Verrucomicrobiota</taxon>
        <taxon>Opitutia</taxon>
        <taxon>Opitutales</taxon>
        <taxon>Opitutaceae</taxon>
        <taxon>Rariglobus</taxon>
    </lineage>
</organism>
<evidence type="ECO:0000259" key="7">
    <source>
        <dbReference type="PROSITE" id="PS52015"/>
    </source>
</evidence>
<evidence type="ECO:0000256" key="5">
    <source>
        <dbReference type="SAM" id="MobiDB-lite"/>
    </source>
</evidence>
<dbReference type="Proteomes" id="UP000315648">
    <property type="component" value="Unassembled WGS sequence"/>
</dbReference>
<dbReference type="Pfam" id="PF13103">
    <property type="entry name" value="TonB_2"/>
    <property type="match status" value="1"/>
</dbReference>
<dbReference type="RefSeq" id="WP_144230741.1">
    <property type="nucleotide sequence ID" value="NZ_CBCRVV010000006.1"/>
</dbReference>
<sequence length="251" mass="26771">MFARASRPWVFSSLLHASVAGVVLLWIWWAQRDAEPEPLVIFQVPPSTSVSDSTAMPNGAPTTLGVSFTPVPVVVRPAPPPSVPDVAETSVTPSRPEVRTHATPARPQNRPTTLTEHMRQHPRSAVVARPAPVAPSSARINLDEVLATDAASRSAPPAVDAAQVDSYLQRLLGKLRTAHEKPAGLGEGLQVRVEFMLKADGAIGDVRILKTSGNPEFDASVLAAFRRLRDLGVPPAGSAGINQVTFRTQVD</sequence>
<keyword evidence="2 6" id="KW-0812">Transmembrane</keyword>
<dbReference type="PROSITE" id="PS52015">
    <property type="entry name" value="TONB_CTD"/>
    <property type="match status" value="1"/>
</dbReference>
<keyword evidence="3 6" id="KW-1133">Transmembrane helix</keyword>
<dbReference type="InterPro" id="IPR006260">
    <property type="entry name" value="TonB/TolA_C"/>
</dbReference>
<proteinExistence type="predicted"/>
<dbReference type="GO" id="GO:0016020">
    <property type="term" value="C:membrane"/>
    <property type="evidence" value="ECO:0007669"/>
    <property type="project" value="UniProtKB-SubCell"/>
</dbReference>
<evidence type="ECO:0000256" key="6">
    <source>
        <dbReference type="SAM" id="Phobius"/>
    </source>
</evidence>
<comment type="subcellular location">
    <subcellularLocation>
        <location evidence="1">Membrane</location>
        <topology evidence="1">Single-pass membrane protein</topology>
    </subcellularLocation>
</comment>
<evidence type="ECO:0000256" key="4">
    <source>
        <dbReference type="ARBA" id="ARBA00023136"/>
    </source>
</evidence>
<dbReference type="EMBL" id="VMBG01000002">
    <property type="protein sequence ID" value="TSJ76920.1"/>
    <property type="molecule type" value="Genomic_DNA"/>
</dbReference>
<evidence type="ECO:0000313" key="9">
    <source>
        <dbReference type="Proteomes" id="UP000315648"/>
    </source>
</evidence>
<evidence type="ECO:0000256" key="2">
    <source>
        <dbReference type="ARBA" id="ARBA00022692"/>
    </source>
</evidence>
<dbReference type="NCBIfam" id="TIGR01352">
    <property type="entry name" value="tonB_Cterm"/>
    <property type="match status" value="1"/>
</dbReference>
<gene>
    <name evidence="8" type="ORF">FPL22_12445</name>
</gene>
<accession>A0A556QJU6</accession>
<feature type="domain" description="TonB C-terminal" evidence="7">
    <location>
        <begin position="163"/>
        <end position="251"/>
    </location>
</feature>
<keyword evidence="9" id="KW-1185">Reference proteome</keyword>